<dbReference type="SUPFAM" id="SSF52540">
    <property type="entry name" value="P-loop containing nucleoside triphosphate hydrolases"/>
    <property type="match status" value="1"/>
</dbReference>
<dbReference type="Pfam" id="PF13087">
    <property type="entry name" value="AAA_12"/>
    <property type="match status" value="1"/>
</dbReference>
<sequence length="184" mass="20978">MVPLTFTDKDYGQIILAGDPMQLGPVVLSKYCKEFGMDESFLLRVLDRFPYLKDYDANLDGFDKRLVTKLNDNYRSLKEVLTLPSEMFYDGTLVAKIDKSFKWTSKLINATAEIFDSQSYDGGIFVFGIKGLNMRSEESPSWYNPQEASMVALTACKLYKRKVTADEIGIITPYVAQTKYLRVL</sequence>
<protein>
    <submittedName>
        <fullName evidence="4">Armitage</fullName>
    </submittedName>
</protein>
<feature type="non-terminal residue" evidence="4">
    <location>
        <position position="184"/>
    </location>
</feature>
<reference evidence="4" key="1">
    <citation type="journal article" date="2013" name="BMC Genomics">
        <title>Unscrambling butterfly oogenesis.</title>
        <authorList>
            <person name="Carter J.M."/>
            <person name="Baker S.C."/>
            <person name="Pink R."/>
            <person name="Carter D.R."/>
            <person name="Collins A."/>
            <person name="Tomlin J."/>
            <person name="Gibbs M."/>
            <person name="Breuker C.J."/>
        </authorList>
    </citation>
    <scope>NUCLEOTIDE SEQUENCE</scope>
    <source>
        <tissue evidence="4">Ovary</tissue>
    </source>
</reference>
<proteinExistence type="predicted"/>
<dbReference type="AlphaFoldDB" id="S4PCY8"/>
<accession>S4PCY8</accession>
<evidence type="ECO:0000256" key="1">
    <source>
        <dbReference type="ARBA" id="ARBA00004496"/>
    </source>
</evidence>
<evidence type="ECO:0000259" key="3">
    <source>
        <dbReference type="Pfam" id="PF13087"/>
    </source>
</evidence>
<dbReference type="PANTHER" id="PTHR45418:SF1">
    <property type="entry name" value="CANCER_TESTIS ANTIGEN 55"/>
    <property type="match status" value="1"/>
</dbReference>
<name>S4PCY8_9NEOP</name>
<dbReference type="Gene3D" id="3.40.50.300">
    <property type="entry name" value="P-loop containing nucleotide triphosphate hydrolases"/>
    <property type="match status" value="2"/>
</dbReference>
<reference evidence="4" key="2">
    <citation type="submission" date="2013-05" db="EMBL/GenBank/DDBJ databases">
        <authorList>
            <person name="Carter J.-M."/>
            <person name="Baker S.C."/>
            <person name="Pink R."/>
            <person name="Carter D.R.F."/>
            <person name="Collins A."/>
            <person name="Tomlin J."/>
            <person name="Gibbs M."/>
            <person name="Breuker C.J."/>
        </authorList>
    </citation>
    <scope>NUCLEOTIDE SEQUENCE</scope>
    <source>
        <tissue evidence="4">Ovary</tissue>
    </source>
</reference>
<dbReference type="InterPro" id="IPR041679">
    <property type="entry name" value="DNA2/NAM7-like_C"/>
</dbReference>
<dbReference type="PANTHER" id="PTHR45418">
    <property type="entry name" value="CANCER/TESTIS ANTIGEN 55"/>
    <property type="match status" value="1"/>
</dbReference>
<dbReference type="InterPro" id="IPR027417">
    <property type="entry name" value="P-loop_NTPase"/>
</dbReference>
<keyword evidence="2" id="KW-0963">Cytoplasm</keyword>
<comment type="subcellular location">
    <subcellularLocation>
        <location evidence="1">Cytoplasm</location>
    </subcellularLocation>
</comment>
<evidence type="ECO:0000256" key="2">
    <source>
        <dbReference type="ARBA" id="ARBA00022490"/>
    </source>
</evidence>
<evidence type="ECO:0000313" key="4">
    <source>
        <dbReference type="EMBL" id="JAA88674.1"/>
    </source>
</evidence>
<dbReference type="EMBL" id="GAIX01003886">
    <property type="protein sequence ID" value="JAA88674.1"/>
    <property type="molecule type" value="Transcribed_RNA"/>
</dbReference>
<feature type="domain" description="DNA2/NAM7 helicase-like C-terminal" evidence="3">
    <location>
        <begin position="65"/>
        <end position="182"/>
    </location>
</feature>
<organism evidence="4">
    <name type="scientific">Pararge aegeria</name>
    <name type="common">speckled wood butterfly</name>
    <dbReference type="NCBI Taxonomy" id="116150"/>
    <lineage>
        <taxon>Eukaryota</taxon>
        <taxon>Metazoa</taxon>
        <taxon>Ecdysozoa</taxon>
        <taxon>Arthropoda</taxon>
        <taxon>Hexapoda</taxon>
        <taxon>Insecta</taxon>
        <taxon>Pterygota</taxon>
        <taxon>Neoptera</taxon>
        <taxon>Endopterygota</taxon>
        <taxon>Lepidoptera</taxon>
        <taxon>Glossata</taxon>
        <taxon>Ditrysia</taxon>
        <taxon>Papilionoidea</taxon>
        <taxon>Nymphalidae</taxon>
        <taxon>Satyrinae</taxon>
        <taxon>Satyrini</taxon>
        <taxon>Parargina</taxon>
        <taxon>Pararge</taxon>
    </lineage>
</organism>
<dbReference type="GO" id="GO:0005737">
    <property type="term" value="C:cytoplasm"/>
    <property type="evidence" value="ECO:0007669"/>
    <property type="project" value="UniProtKB-SubCell"/>
</dbReference>